<sequence>MTDTDPTFYQRFYHAARIAGPPPDLDPEKAGRTNTRTTTSKEDQDEKDTWLAREKRKSRRSYLLCVAVLSIILVVGIGVAALVVSLGHWGK</sequence>
<accession>A0A292Q6Q3</accession>
<keyword evidence="4" id="KW-1185">Reference proteome</keyword>
<feature type="region of interest" description="Disordered" evidence="1">
    <location>
        <begin position="18"/>
        <end position="50"/>
    </location>
</feature>
<keyword evidence="2" id="KW-0472">Membrane</keyword>
<keyword evidence="2" id="KW-1133">Transmembrane helix</keyword>
<feature type="transmembrane region" description="Helical" evidence="2">
    <location>
        <begin position="62"/>
        <end position="89"/>
    </location>
</feature>
<evidence type="ECO:0000256" key="2">
    <source>
        <dbReference type="SAM" id="Phobius"/>
    </source>
</evidence>
<protein>
    <submittedName>
        <fullName evidence="3">Uncharacterized protein</fullName>
    </submittedName>
</protein>
<feature type="compositionally biased region" description="Basic and acidic residues" evidence="1">
    <location>
        <begin position="39"/>
        <end position="50"/>
    </location>
</feature>
<dbReference type="AlphaFoldDB" id="A0A292Q6Q3"/>
<proteinExistence type="predicted"/>
<dbReference type="Proteomes" id="UP001412239">
    <property type="component" value="Unassembled WGS sequence"/>
</dbReference>
<evidence type="ECO:0000313" key="4">
    <source>
        <dbReference type="Proteomes" id="UP001412239"/>
    </source>
</evidence>
<organism evidence="3 4">
    <name type="scientific">Tuber aestivum</name>
    <name type="common">summer truffle</name>
    <dbReference type="NCBI Taxonomy" id="59557"/>
    <lineage>
        <taxon>Eukaryota</taxon>
        <taxon>Fungi</taxon>
        <taxon>Dikarya</taxon>
        <taxon>Ascomycota</taxon>
        <taxon>Pezizomycotina</taxon>
        <taxon>Pezizomycetes</taxon>
        <taxon>Pezizales</taxon>
        <taxon>Tuberaceae</taxon>
        <taxon>Tuber</taxon>
    </lineage>
</organism>
<keyword evidence="2" id="KW-0812">Transmembrane</keyword>
<reference evidence="3" key="1">
    <citation type="submission" date="2015-10" db="EMBL/GenBank/DDBJ databases">
        <authorList>
            <person name="Regsiter A."/>
            <person name="william w."/>
        </authorList>
    </citation>
    <scope>NUCLEOTIDE SEQUENCE</scope>
    <source>
        <strain evidence="3">Montdore</strain>
    </source>
</reference>
<evidence type="ECO:0000256" key="1">
    <source>
        <dbReference type="SAM" id="MobiDB-lite"/>
    </source>
</evidence>
<name>A0A292Q6Q3_9PEZI</name>
<gene>
    <name evidence="3" type="ORF">GSTUAT00001339001</name>
</gene>
<dbReference type="EMBL" id="LN890957">
    <property type="protein sequence ID" value="CUS14608.1"/>
    <property type="molecule type" value="Genomic_DNA"/>
</dbReference>
<evidence type="ECO:0000313" key="3">
    <source>
        <dbReference type="EMBL" id="CUS14608.1"/>
    </source>
</evidence>